<feature type="region of interest" description="Disordered" evidence="1">
    <location>
        <begin position="226"/>
        <end position="307"/>
    </location>
</feature>
<evidence type="ECO:0000256" key="1">
    <source>
        <dbReference type="SAM" id="MobiDB-lite"/>
    </source>
</evidence>
<name>A0ABQ8UNP5_9EUKA</name>
<proteinExistence type="predicted"/>
<feature type="compositionally biased region" description="Pro residues" evidence="1">
    <location>
        <begin position="264"/>
        <end position="290"/>
    </location>
</feature>
<evidence type="ECO:0000313" key="2">
    <source>
        <dbReference type="EMBL" id="KAJ4459332.1"/>
    </source>
</evidence>
<evidence type="ECO:0000313" key="3">
    <source>
        <dbReference type="Proteomes" id="UP001141327"/>
    </source>
</evidence>
<dbReference type="Proteomes" id="UP001141327">
    <property type="component" value="Unassembled WGS sequence"/>
</dbReference>
<dbReference type="EMBL" id="JAPMOS010000020">
    <property type="protein sequence ID" value="KAJ4459332.1"/>
    <property type="molecule type" value="Genomic_DNA"/>
</dbReference>
<protein>
    <submittedName>
        <fullName evidence="2">Uncharacterized protein</fullName>
    </submittedName>
</protein>
<sequence>MTEAQIRAAELALEKELVRARFASMRCYREVMIATASRIVSHGLDDTSATAEIFAVYTRLNDQLRRIYQIPSADPDPLADFKTEWLHGVAQFYTELRKIISAAAAAPTAGVAPSPPQRSPDSGFLFEHAISLPKSLGRNANCKGPSGAARAHAHEGQRVLHRLPREPARECSKLLFAGASLALTWAEEEEPRFLRNSGASKTPDLVFTEVDEFLVHTTNEFEIQAAQGNSECRRPGTAGYDSSAAAKPGKKACDPVAASRAPAPAAPAPAAPAPAAPAPAAPAPAAPAPAAPTTDPLANELAAADPSIGASELGRIARCVEQWQT</sequence>
<comment type="caution">
    <text evidence="2">The sequence shown here is derived from an EMBL/GenBank/DDBJ whole genome shotgun (WGS) entry which is preliminary data.</text>
</comment>
<gene>
    <name evidence="2" type="ORF">PAPYR_4624</name>
</gene>
<keyword evidence="3" id="KW-1185">Reference proteome</keyword>
<reference evidence="2" key="1">
    <citation type="journal article" date="2022" name="bioRxiv">
        <title>Genomics of Preaxostyla Flagellates Illuminates Evolutionary Transitions and the Path Towards Mitochondrial Loss.</title>
        <authorList>
            <person name="Novak L.V.F."/>
            <person name="Treitli S.C."/>
            <person name="Pyrih J."/>
            <person name="Halakuc P."/>
            <person name="Pipaliya S.V."/>
            <person name="Vacek V."/>
            <person name="Brzon O."/>
            <person name="Soukal P."/>
            <person name="Eme L."/>
            <person name="Dacks J.B."/>
            <person name="Karnkowska A."/>
            <person name="Elias M."/>
            <person name="Hampl V."/>
        </authorList>
    </citation>
    <scope>NUCLEOTIDE SEQUENCE</scope>
    <source>
        <strain evidence="2">RCP-MX</strain>
    </source>
</reference>
<organism evidence="2 3">
    <name type="scientific">Paratrimastix pyriformis</name>
    <dbReference type="NCBI Taxonomy" id="342808"/>
    <lineage>
        <taxon>Eukaryota</taxon>
        <taxon>Metamonada</taxon>
        <taxon>Preaxostyla</taxon>
        <taxon>Paratrimastigidae</taxon>
        <taxon>Paratrimastix</taxon>
    </lineage>
</organism>
<accession>A0ABQ8UNP5</accession>